<proteinExistence type="predicted"/>
<dbReference type="SUPFAM" id="SSF53756">
    <property type="entry name" value="UDP-Glycosyltransferase/glycogen phosphorylase"/>
    <property type="match status" value="1"/>
</dbReference>
<sequence>MRILFVSNAEWAGTGYGVQAKGLIPGLEKLGHTVGVFPFWGLQGGLIEYNGRPNYPLWGNEWGNDVFQLHAQHFKADVVITLQDTWVMNENYGNLVKWIPWVPVDHSPLPPQVKERTSTALRIVAFSKFGQQEFANAGVKTDYIPHGVDVENYKPLPVD</sequence>
<evidence type="ECO:0008006" key="2">
    <source>
        <dbReference type="Google" id="ProtNLM"/>
    </source>
</evidence>
<reference evidence="1" key="1">
    <citation type="journal article" date="2015" name="Nature">
        <title>Complex archaea that bridge the gap between prokaryotes and eukaryotes.</title>
        <authorList>
            <person name="Spang A."/>
            <person name="Saw J.H."/>
            <person name="Jorgensen S.L."/>
            <person name="Zaremba-Niedzwiedzka K."/>
            <person name="Martijn J."/>
            <person name="Lind A.E."/>
            <person name="van Eijk R."/>
            <person name="Schleper C."/>
            <person name="Guy L."/>
            <person name="Ettema T.J."/>
        </authorList>
    </citation>
    <scope>NUCLEOTIDE SEQUENCE</scope>
</reference>
<dbReference type="EMBL" id="LAZR01014303">
    <property type="protein sequence ID" value="KKM18079.1"/>
    <property type="molecule type" value="Genomic_DNA"/>
</dbReference>
<gene>
    <name evidence="1" type="ORF">LCGC14_1669270</name>
</gene>
<feature type="non-terminal residue" evidence="1">
    <location>
        <position position="159"/>
    </location>
</feature>
<accession>A0A0F9IEG1</accession>
<dbReference type="AlphaFoldDB" id="A0A0F9IEG1"/>
<protein>
    <recommendedName>
        <fullName evidence="2">Glycosyltransferase subfamily 4-like N-terminal domain-containing protein</fullName>
    </recommendedName>
</protein>
<evidence type="ECO:0000313" key="1">
    <source>
        <dbReference type="EMBL" id="KKM18079.1"/>
    </source>
</evidence>
<comment type="caution">
    <text evidence="1">The sequence shown here is derived from an EMBL/GenBank/DDBJ whole genome shotgun (WGS) entry which is preliminary data.</text>
</comment>
<dbReference type="Gene3D" id="3.40.50.2000">
    <property type="entry name" value="Glycogen Phosphorylase B"/>
    <property type="match status" value="1"/>
</dbReference>
<organism evidence="1">
    <name type="scientific">marine sediment metagenome</name>
    <dbReference type="NCBI Taxonomy" id="412755"/>
    <lineage>
        <taxon>unclassified sequences</taxon>
        <taxon>metagenomes</taxon>
        <taxon>ecological metagenomes</taxon>
    </lineage>
</organism>
<name>A0A0F9IEG1_9ZZZZ</name>